<evidence type="ECO:0000256" key="1">
    <source>
        <dbReference type="SAM" id="Phobius"/>
    </source>
</evidence>
<gene>
    <name evidence="2" type="ordered locus">Aave_0396</name>
</gene>
<dbReference type="AlphaFoldDB" id="A1TJ65"/>
<organism evidence="2 3">
    <name type="scientific">Paracidovorax citrulli (strain AAC00-1)</name>
    <name type="common">Acidovorax citrulli</name>
    <dbReference type="NCBI Taxonomy" id="397945"/>
    <lineage>
        <taxon>Bacteria</taxon>
        <taxon>Pseudomonadati</taxon>
        <taxon>Pseudomonadota</taxon>
        <taxon>Betaproteobacteria</taxon>
        <taxon>Burkholderiales</taxon>
        <taxon>Comamonadaceae</taxon>
        <taxon>Paracidovorax</taxon>
    </lineage>
</organism>
<sequence length="162" mass="16986">MGLARTCAQLRQAVCQRTERIGAMPELQDRQQPEIIDADFREVCTTGYQPSPIQRIAGSTVAAACCALMLAAGFELIDGRIAMLLLLVLGAGGYLAYIHLQANRPGFVFFAAVALLAIGASVAFAGYYPLASLVALAVGGISGALARAARVDDAPCQRSTLK</sequence>
<name>A1TJ65_PARC0</name>
<feature type="transmembrane region" description="Helical" evidence="1">
    <location>
        <begin position="107"/>
        <end position="124"/>
    </location>
</feature>
<feature type="transmembrane region" description="Helical" evidence="1">
    <location>
        <begin position="80"/>
        <end position="100"/>
    </location>
</feature>
<keyword evidence="1" id="KW-1133">Transmembrane helix</keyword>
<proteinExistence type="predicted"/>
<dbReference type="HOGENOM" id="CLU_1631768_0_0_4"/>
<protein>
    <submittedName>
        <fullName evidence="2">Uncharacterized protein</fullName>
    </submittedName>
</protein>
<dbReference type="STRING" id="397945.Aave_0396"/>
<dbReference type="KEGG" id="aav:Aave_0396"/>
<dbReference type="Proteomes" id="UP000002596">
    <property type="component" value="Chromosome"/>
</dbReference>
<evidence type="ECO:0000313" key="3">
    <source>
        <dbReference type="Proteomes" id="UP000002596"/>
    </source>
</evidence>
<keyword evidence="1" id="KW-0472">Membrane</keyword>
<accession>A1TJ65</accession>
<dbReference type="EMBL" id="CP000512">
    <property type="protein sequence ID" value="ABM31003.1"/>
    <property type="molecule type" value="Genomic_DNA"/>
</dbReference>
<evidence type="ECO:0000313" key="2">
    <source>
        <dbReference type="EMBL" id="ABM31003.1"/>
    </source>
</evidence>
<reference evidence="2" key="1">
    <citation type="submission" date="2006-12" db="EMBL/GenBank/DDBJ databases">
        <title>Complete sequence of Acidovorax avenae subsp. citrulli AAC00-1.</title>
        <authorList>
            <consortium name="US DOE Joint Genome Institute"/>
            <person name="Copeland A."/>
            <person name="Lucas S."/>
            <person name="Lapidus A."/>
            <person name="Barry K."/>
            <person name="Detter J.C."/>
            <person name="Glavina del Rio T."/>
            <person name="Dalin E."/>
            <person name="Tice H."/>
            <person name="Pitluck S."/>
            <person name="Kiss H."/>
            <person name="Brettin T."/>
            <person name="Bruce D."/>
            <person name="Han C."/>
            <person name="Tapia R."/>
            <person name="Gilna P."/>
            <person name="Schmutz J."/>
            <person name="Larimer F."/>
            <person name="Land M."/>
            <person name="Hauser L."/>
            <person name="Kyrpides N."/>
            <person name="Kim E."/>
            <person name="Stahl D."/>
            <person name="Richardson P."/>
        </authorList>
    </citation>
    <scope>NUCLEOTIDE SEQUENCE</scope>
    <source>
        <strain evidence="2">AAC00-1</strain>
    </source>
</reference>
<keyword evidence="1" id="KW-0812">Transmembrane</keyword>
<feature type="transmembrane region" description="Helical" evidence="1">
    <location>
        <begin position="56"/>
        <end position="74"/>
    </location>
</feature>